<evidence type="ECO:0000259" key="1">
    <source>
        <dbReference type="Pfam" id="PF01575"/>
    </source>
</evidence>
<dbReference type="Proteomes" id="UP000292039">
    <property type="component" value="Unassembled WGS sequence"/>
</dbReference>
<reference evidence="2 4" key="1">
    <citation type="submission" date="2015-04" db="EMBL/GenBank/DDBJ databases">
        <title>Genome sequence of Kerstersia gyiorum CG1.</title>
        <authorList>
            <person name="Greninger A.L."/>
            <person name="Kozyreva V."/>
            <person name="Chaturvedi V."/>
        </authorList>
    </citation>
    <scope>NUCLEOTIDE SEQUENCE [LARGE SCALE GENOMIC DNA]</scope>
    <source>
        <strain evidence="2 4">CG1</strain>
    </source>
</reference>
<dbReference type="OrthoDB" id="5298629at2"/>
<gene>
    <name evidence="2" type="ORF">AAV32_09200</name>
    <name evidence="3" type="ORF">EV679_2505</name>
</gene>
<evidence type="ECO:0000313" key="2">
    <source>
        <dbReference type="EMBL" id="KKO71757.1"/>
    </source>
</evidence>
<proteinExistence type="predicted"/>
<evidence type="ECO:0000313" key="4">
    <source>
        <dbReference type="Proteomes" id="UP000078084"/>
    </source>
</evidence>
<organism evidence="2 4">
    <name type="scientific">Kerstersia gyiorum</name>
    <dbReference type="NCBI Taxonomy" id="206506"/>
    <lineage>
        <taxon>Bacteria</taxon>
        <taxon>Pseudomonadati</taxon>
        <taxon>Pseudomonadota</taxon>
        <taxon>Betaproteobacteria</taxon>
        <taxon>Burkholderiales</taxon>
        <taxon>Alcaligenaceae</taxon>
        <taxon>Kerstersia</taxon>
    </lineage>
</organism>
<dbReference type="Pfam" id="PF01575">
    <property type="entry name" value="MaoC_dehydratas"/>
    <property type="match status" value="1"/>
</dbReference>
<feature type="domain" description="MaoC-like" evidence="1">
    <location>
        <begin position="14"/>
        <end position="115"/>
    </location>
</feature>
<dbReference type="EMBL" id="LBNE01000005">
    <property type="protein sequence ID" value="KKO71757.1"/>
    <property type="molecule type" value="Genomic_DNA"/>
</dbReference>
<evidence type="ECO:0000313" key="3">
    <source>
        <dbReference type="EMBL" id="RZS67292.1"/>
    </source>
</evidence>
<dbReference type="SUPFAM" id="SSF54637">
    <property type="entry name" value="Thioesterase/thiol ester dehydrase-isomerase"/>
    <property type="match status" value="1"/>
</dbReference>
<dbReference type="STRING" id="206506.AAV32_09200"/>
<dbReference type="RefSeq" id="WP_068370642.1">
    <property type="nucleotide sequence ID" value="NZ_CBCSEB010000008.1"/>
</dbReference>
<dbReference type="PANTHER" id="PTHR43664">
    <property type="entry name" value="MONOAMINE OXIDASE-RELATED"/>
    <property type="match status" value="1"/>
</dbReference>
<dbReference type="Gene3D" id="3.10.129.10">
    <property type="entry name" value="Hotdog Thioesterase"/>
    <property type="match status" value="1"/>
</dbReference>
<dbReference type="Proteomes" id="UP000078084">
    <property type="component" value="Unassembled WGS sequence"/>
</dbReference>
<dbReference type="PATRIC" id="fig|206506.3.peg.1971"/>
<comment type="caution">
    <text evidence="2">The sequence shown here is derived from an EMBL/GenBank/DDBJ whole genome shotgun (WGS) entry which is preliminary data.</text>
</comment>
<dbReference type="AlphaFoldDB" id="A0A171KS90"/>
<dbReference type="CDD" id="cd03454">
    <property type="entry name" value="YdeM"/>
    <property type="match status" value="1"/>
</dbReference>
<reference evidence="3 5" key="2">
    <citation type="submission" date="2019-02" db="EMBL/GenBank/DDBJ databases">
        <title>Genomic Encyclopedia of Type Strains, Phase IV (KMG-IV): sequencing the most valuable type-strain genomes for metagenomic binning, comparative biology and taxonomic classification.</title>
        <authorList>
            <person name="Goeker M."/>
        </authorList>
    </citation>
    <scope>NUCLEOTIDE SEQUENCE [LARGE SCALE GENOMIC DNA]</scope>
    <source>
        <strain evidence="3 5">DSM 16618</strain>
    </source>
</reference>
<dbReference type="EMBL" id="SGWZ01000004">
    <property type="protein sequence ID" value="RZS67292.1"/>
    <property type="molecule type" value="Genomic_DNA"/>
</dbReference>
<dbReference type="InterPro" id="IPR052342">
    <property type="entry name" value="MCH/BMMD"/>
</dbReference>
<dbReference type="GeneID" id="99726925"/>
<dbReference type="PANTHER" id="PTHR43664:SF1">
    <property type="entry name" value="BETA-METHYLMALYL-COA DEHYDRATASE"/>
    <property type="match status" value="1"/>
</dbReference>
<dbReference type="InterPro" id="IPR002539">
    <property type="entry name" value="MaoC-like_dom"/>
</dbReference>
<sequence>MTKQNKIYLEDIEIGTEFRSAEHALDVAQVIGFAQQFDPQVFHLDEDAARQTFFQGLAASGWHTAAITMKLLVQSIPVGNGLIGAGVEVAWPQPTRPNDVLRVVSTVKQIQPSRSKPDRAIVIMECLTLNQRDEVCQRMTVKTLVMRRPAG</sequence>
<name>A0A171KS90_9BURK</name>
<keyword evidence="4" id="KW-1185">Reference proteome</keyword>
<accession>A0A171KS90</accession>
<dbReference type="InterPro" id="IPR029069">
    <property type="entry name" value="HotDog_dom_sf"/>
</dbReference>
<protein>
    <submittedName>
        <fullName evidence="2 3">Dehydratase</fullName>
    </submittedName>
</protein>
<evidence type="ECO:0000313" key="5">
    <source>
        <dbReference type="Proteomes" id="UP000292039"/>
    </source>
</evidence>